<evidence type="ECO:0000259" key="10">
    <source>
        <dbReference type="Pfam" id="PF00689"/>
    </source>
</evidence>
<dbReference type="InterPro" id="IPR006068">
    <property type="entry name" value="ATPase_P-typ_cation-transptr_C"/>
</dbReference>
<dbReference type="GO" id="GO:0005886">
    <property type="term" value="C:plasma membrane"/>
    <property type="evidence" value="ECO:0007669"/>
    <property type="project" value="TreeGrafter"/>
</dbReference>
<keyword evidence="3" id="KW-0479">Metal-binding</keyword>
<evidence type="ECO:0000256" key="1">
    <source>
        <dbReference type="ARBA" id="ARBA00004370"/>
    </source>
</evidence>
<dbReference type="SUPFAM" id="SSF56784">
    <property type="entry name" value="HAD-like"/>
    <property type="match status" value="1"/>
</dbReference>
<dbReference type="InterPro" id="IPR001757">
    <property type="entry name" value="P_typ_ATPase"/>
</dbReference>
<feature type="transmembrane region" description="Helical" evidence="9">
    <location>
        <begin position="207"/>
        <end position="225"/>
    </location>
</feature>
<evidence type="ECO:0000256" key="5">
    <source>
        <dbReference type="ARBA" id="ARBA00022989"/>
    </source>
</evidence>
<dbReference type="PRINTS" id="PR00120">
    <property type="entry name" value="HATPASE"/>
</dbReference>
<feature type="region of interest" description="Disordered" evidence="8">
    <location>
        <begin position="269"/>
        <end position="289"/>
    </location>
</feature>
<keyword evidence="4" id="KW-0460">Magnesium</keyword>
<evidence type="ECO:0000313" key="11">
    <source>
        <dbReference type="EMBL" id="EIJ22514.1"/>
    </source>
</evidence>
<sequence>MVAVTGDGINDAPAIKNADVGIAMGIAGTEVSKEASDIVMLDDSFATIVKAVHWGRGIYENFQRFIQFQLTVNLSSVVVVLASLFSGLAAPFTALQLLWVNIIMDGPPALTLGMEPIRDNLMDRRPTRRDAGIVSRGMLERIIVSGAFIAVVFMAQSWTNFMGGTAEQQSTILFTLFVVFQLFNAFNSRELGNASLFANLLRNKVMIGVFALMFALQVLVVQFGGAMFRTVPLPIDMWLKIIAVGFGVVVLQEVIKTVKRAAAAIRARRTANESDSQQPHQPIALDLVD</sequence>
<dbReference type="Pfam" id="PF00689">
    <property type="entry name" value="Cation_ATPase_C"/>
    <property type="match status" value="1"/>
</dbReference>
<evidence type="ECO:0000313" key="12">
    <source>
        <dbReference type="Proteomes" id="UP000006410"/>
    </source>
</evidence>
<feature type="domain" description="Cation-transporting P-type ATPase C-terminal" evidence="10">
    <location>
        <begin position="90"/>
        <end position="257"/>
    </location>
</feature>
<keyword evidence="6 9" id="KW-0472">Membrane</keyword>
<feature type="transmembrane region" description="Helical" evidence="9">
    <location>
        <begin position="138"/>
        <end position="158"/>
    </location>
</feature>
<comment type="subcellular location">
    <subcellularLocation>
        <location evidence="1">Membrane</location>
    </subcellularLocation>
</comment>
<evidence type="ECO:0000256" key="6">
    <source>
        <dbReference type="ARBA" id="ARBA00023136"/>
    </source>
</evidence>
<dbReference type="Gene3D" id="3.40.50.1000">
    <property type="entry name" value="HAD superfamily/HAD-like"/>
    <property type="match status" value="1"/>
</dbReference>
<evidence type="ECO:0000256" key="9">
    <source>
        <dbReference type="SAM" id="Phobius"/>
    </source>
</evidence>
<feature type="transmembrane region" description="Helical" evidence="9">
    <location>
        <begin position="70"/>
        <end position="92"/>
    </location>
</feature>
<evidence type="ECO:0000256" key="4">
    <source>
        <dbReference type="ARBA" id="ARBA00022842"/>
    </source>
</evidence>
<dbReference type="Gene3D" id="1.20.1110.10">
    <property type="entry name" value="Calcium-transporting ATPase, transmembrane domain"/>
    <property type="match status" value="1"/>
</dbReference>
<dbReference type="GO" id="GO:0005524">
    <property type="term" value="F:ATP binding"/>
    <property type="evidence" value="ECO:0007669"/>
    <property type="project" value="InterPro"/>
</dbReference>
<comment type="caution">
    <text evidence="11">The sequence shown here is derived from an EMBL/GenBank/DDBJ whole genome shotgun (WGS) entry which is preliminary data.</text>
</comment>
<accession>A0AA87LK17</accession>
<dbReference type="GO" id="GO:0005388">
    <property type="term" value="F:P-type calcium transporter activity"/>
    <property type="evidence" value="ECO:0007669"/>
    <property type="project" value="TreeGrafter"/>
</dbReference>
<protein>
    <submittedName>
        <fullName evidence="11">Cation transporting ATPase, C-terminal domain protein</fullName>
    </submittedName>
</protein>
<evidence type="ECO:0000256" key="3">
    <source>
        <dbReference type="ARBA" id="ARBA00022723"/>
    </source>
</evidence>
<gene>
    <name evidence="11" type="ORF">HMPREF1313_0675</name>
</gene>
<dbReference type="NCBIfam" id="TIGR01494">
    <property type="entry name" value="ATPase_P-type"/>
    <property type="match status" value="1"/>
</dbReference>
<feature type="transmembrane region" description="Helical" evidence="9">
    <location>
        <begin position="170"/>
        <end position="186"/>
    </location>
</feature>
<keyword evidence="5 9" id="KW-1133">Transmembrane helix</keyword>
<dbReference type="InterPro" id="IPR036412">
    <property type="entry name" value="HAD-like_sf"/>
</dbReference>
<dbReference type="SUPFAM" id="SSF81665">
    <property type="entry name" value="Calcium ATPase, transmembrane domain M"/>
    <property type="match status" value="1"/>
</dbReference>
<comment type="catalytic activity">
    <reaction evidence="7">
        <text>ATP + H2O = ADP + phosphate + H(+)</text>
        <dbReference type="Rhea" id="RHEA:13065"/>
        <dbReference type="ChEBI" id="CHEBI:15377"/>
        <dbReference type="ChEBI" id="CHEBI:15378"/>
        <dbReference type="ChEBI" id="CHEBI:30616"/>
        <dbReference type="ChEBI" id="CHEBI:43474"/>
        <dbReference type="ChEBI" id="CHEBI:456216"/>
    </reaction>
</comment>
<feature type="transmembrane region" description="Helical" evidence="9">
    <location>
        <begin position="237"/>
        <end position="255"/>
    </location>
</feature>
<proteinExistence type="predicted"/>
<evidence type="ECO:0000256" key="8">
    <source>
        <dbReference type="SAM" id="MobiDB-lite"/>
    </source>
</evidence>
<dbReference type="PANTHER" id="PTHR24093:SF477">
    <property type="entry name" value="CALCIUM-TRANSPORTING ATPASE"/>
    <property type="match status" value="1"/>
</dbReference>
<organism evidence="11 12">
    <name type="scientific">Bifidobacterium longum subsp. longum 1-6B</name>
    <dbReference type="NCBI Taxonomy" id="1161744"/>
    <lineage>
        <taxon>Bacteria</taxon>
        <taxon>Bacillati</taxon>
        <taxon>Actinomycetota</taxon>
        <taxon>Actinomycetes</taxon>
        <taxon>Bifidobacteriales</taxon>
        <taxon>Bifidobacteriaceae</taxon>
        <taxon>Bifidobacterium</taxon>
    </lineage>
</organism>
<dbReference type="GO" id="GO:0016887">
    <property type="term" value="F:ATP hydrolysis activity"/>
    <property type="evidence" value="ECO:0007669"/>
    <property type="project" value="InterPro"/>
</dbReference>
<dbReference type="PANTHER" id="PTHR24093">
    <property type="entry name" value="CATION TRANSPORTING ATPASE"/>
    <property type="match status" value="1"/>
</dbReference>
<dbReference type="Proteomes" id="UP000006410">
    <property type="component" value="Unassembled WGS sequence"/>
</dbReference>
<dbReference type="EMBL" id="AJTF01000156">
    <property type="protein sequence ID" value="EIJ22514.1"/>
    <property type="molecule type" value="Genomic_DNA"/>
</dbReference>
<name>A0AA87LK17_BIFLL</name>
<dbReference type="PRINTS" id="PR00119">
    <property type="entry name" value="CATATPASE"/>
</dbReference>
<dbReference type="InterPro" id="IPR023298">
    <property type="entry name" value="ATPase_P-typ_TM_dom_sf"/>
</dbReference>
<evidence type="ECO:0000256" key="2">
    <source>
        <dbReference type="ARBA" id="ARBA00022692"/>
    </source>
</evidence>
<dbReference type="GO" id="GO:0046872">
    <property type="term" value="F:metal ion binding"/>
    <property type="evidence" value="ECO:0007669"/>
    <property type="project" value="UniProtKB-KW"/>
</dbReference>
<evidence type="ECO:0000256" key="7">
    <source>
        <dbReference type="ARBA" id="ARBA00049360"/>
    </source>
</evidence>
<dbReference type="AlphaFoldDB" id="A0AA87LK17"/>
<dbReference type="InterPro" id="IPR023214">
    <property type="entry name" value="HAD_sf"/>
</dbReference>
<keyword evidence="2 9" id="KW-0812">Transmembrane</keyword>
<reference evidence="11 12" key="1">
    <citation type="journal article" date="2013" name="Genome Announc.">
        <title>Draft Genome Sequences of Two Pairs of Human Intestinal Bifidobacterium longum subsp. longum Strains, 44B and 1-6B and 35B and 2-2B, Consecutively Isolated from Two Children after a 5-Year Time Period.</title>
        <authorList>
            <person name="Shkoporov A.N."/>
            <person name="Efimov B.A."/>
            <person name="Khokhlova E.V."/>
            <person name="Chaplin A.V."/>
            <person name="Kafarskaya L.I."/>
            <person name="Durkin A.S."/>
            <person name="McCorrison J."/>
            <person name="Torralba M."/>
            <person name="Gillis M."/>
            <person name="Sutton G."/>
            <person name="Weibel D.B."/>
            <person name="Nelson K.E."/>
            <person name="Smeianov V.V."/>
        </authorList>
    </citation>
    <scope>NUCLEOTIDE SEQUENCE [LARGE SCALE GENOMIC DNA]</scope>
    <source>
        <strain evidence="11 12">1-6B</strain>
    </source>
</reference>